<reference evidence="2" key="2">
    <citation type="submission" date="2020-11" db="EMBL/GenBank/DDBJ databases">
        <authorList>
            <person name="McCartney M.A."/>
            <person name="Auch B."/>
            <person name="Kono T."/>
            <person name="Mallez S."/>
            <person name="Becker A."/>
            <person name="Gohl D.M."/>
            <person name="Silverstein K.A.T."/>
            <person name="Koren S."/>
            <person name="Bechman K.B."/>
            <person name="Herman A."/>
            <person name="Abrahante J.E."/>
            <person name="Garbe J."/>
        </authorList>
    </citation>
    <scope>NUCLEOTIDE SEQUENCE</scope>
    <source>
        <strain evidence="2">Duluth1</strain>
        <tissue evidence="2">Whole animal</tissue>
    </source>
</reference>
<protein>
    <submittedName>
        <fullName evidence="2">Uncharacterized protein</fullName>
    </submittedName>
</protein>
<dbReference type="Proteomes" id="UP000828390">
    <property type="component" value="Unassembled WGS sequence"/>
</dbReference>
<organism evidence="2 3">
    <name type="scientific">Dreissena polymorpha</name>
    <name type="common">Zebra mussel</name>
    <name type="synonym">Mytilus polymorpha</name>
    <dbReference type="NCBI Taxonomy" id="45954"/>
    <lineage>
        <taxon>Eukaryota</taxon>
        <taxon>Metazoa</taxon>
        <taxon>Spiralia</taxon>
        <taxon>Lophotrochozoa</taxon>
        <taxon>Mollusca</taxon>
        <taxon>Bivalvia</taxon>
        <taxon>Autobranchia</taxon>
        <taxon>Heteroconchia</taxon>
        <taxon>Euheterodonta</taxon>
        <taxon>Imparidentia</taxon>
        <taxon>Neoheterodontei</taxon>
        <taxon>Myida</taxon>
        <taxon>Dreissenoidea</taxon>
        <taxon>Dreissenidae</taxon>
        <taxon>Dreissena</taxon>
    </lineage>
</organism>
<evidence type="ECO:0000313" key="2">
    <source>
        <dbReference type="EMBL" id="KAH3835344.1"/>
    </source>
</evidence>
<sequence>MMTPAMVGGSGSPAEFSPVLGPVLSLANALSHGPLFTNQSGHHGNTTLTRKPSVGPHEKFEVERLTSVIVNVYTSVCFLRMAYPCSRQDFQNFDR</sequence>
<gene>
    <name evidence="2" type="ORF">DPMN_108695</name>
</gene>
<reference evidence="2" key="1">
    <citation type="journal article" date="2019" name="bioRxiv">
        <title>The Genome of the Zebra Mussel, Dreissena polymorpha: A Resource for Invasive Species Research.</title>
        <authorList>
            <person name="McCartney M.A."/>
            <person name="Auch B."/>
            <person name="Kono T."/>
            <person name="Mallez S."/>
            <person name="Zhang Y."/>
            <person name="Obille A."/>
            <person name="Becker A."/>
            <person name="Abrahante J.E."/>
            <person name="Garbe J."/>
            <person name="Badalamenti J.P."/>
            <person name="Herman A."/>
            <person name="Mangelson H."/>
            <person name="Liachko I."/>
            <person name="Sullivan S."/>
            <person name="Sone E.D."/>
            <person name="Koren S."/>
            <person name="Silverstein K.A.T."/>
            <person name="Beckman K.B."/>
            <person name="Gohl D.M."/>
        </authorList>
    </citation>
    <scope>NUCLEOTIDE SEQUENCE</scope>
    <source>
        <strain evidence="2">Duluth1</strain>
        <tissue evidence="2">Whole animal</tissue>
    </source>
</reference>
<dbReference type="EMBL" id="JAIWYP010000004">
    <property type="protein sequence ID" value="KAH3835344.1"/>
    <property type="molecule type" value="Genomic_DNA"/>
</dbReference>
<feature type="region of interest" description="Disordered" evidence="1">
    <location>
        <begin position="35"/>
        <end position="55"/>
    </location>
</feature>
<proteinExistence type="predicted"/>
<keyword evidence="3" id="KW-1185">Reference proteome</keyword>
<feature type="compositionally biased region" description="Polar residues" evidence="1">
    <location>
        <begin position="36"/>
        <end position="50"/>
    </location>
</feature>
<name>A0A9D4K9C7_DREPO</name>
<evidence type="ECO:0000313" key="3">
    <source>
        <dbReference type="Proteomes" id="UP000828390"/>
    </source>
</evidence>
<dbReference type="AlphaFoldDB" id="A0A9D4K9C7"/>
<evidence type="ECO:0000256" key="1">
    <source>
        <dbReference type="SAM" id="MobiDB-lite"/>
    </source>
</evidence>
<comment type="caution">
    <text evidence="2">The sequence shown here is derived from an EMBL/GenBank/DDBJ whole genome shotgun (WGS) entry which is preliminary data.</text>
</comment>
<accession>A0A9D4K9C7</accession>